<name>A0A2P9HEA2_9HYPH</name>
<proteinExistence type="inferred from homology"/>
<dbReference type="SUPFAM" id="SSF103481">
    <property type="entry name" value="Multidrug resistance efflux transporter EmrE"/>
    <property type="match status" value="2"/>
</dbReference>
<accession>A0A2P9HEA2</accession>
<feature type="transmembrane region" description="Helical" evidence="6">
    <location>
        <begin position="149"/>
        <end position="169"/>
    </location>
</feature>
<feature type="transmembrane region" description="Helical" evidence="6">
    <location>
        <begin position="209"/>
        <end position="228"/>
    </location>
</feature>
<evidence type="ECO:0000256" key="1">
    <source>
        <dbReference type="ARBA" id="ARBA00004141"/>
    </source>
</evidence>
<dbReference type="GO" id="GO:0016020">
    <property type="term" value="C:membrane"/>
    <property type="evidence" value="ECO:0007669"/>
    <property type="project" value="UniProtKB-SubCell"/>
</dbReference>
<feature type="transmembrane region" description="Helical" evidence="6">
    <location>
        <begin position="271"/>
        <end position="290"/>
    </location>
</feature>
<protein>
    <submittedName>
        <fullName evidence="8">Permease of the drug/metabolite transporter (DMT) superfamily</fullName>
    </submittedName>
</protein>
<dbReference type="PANTHER" id="PTHR32322">
    <property type="entry name" value="INNER MEMBRANE TRANSPORTER"/>
    <property type="match status" value="1"/>
</dbReference>
<feature type="transmembrane region" description="Helical" evidence="6">
    <location>
        <begin position="60"/>
        <end position="80"/>
    </location>
</feature>
<reference evidence="9" key="1">
    <citation type="submission" date="2017-12" db="EMBL/GenBank/DDBJ databases">
        <authorList>
            <person name="Diaz M."/>
        </authorList>
    </citation>
    <scope>NUCLEOTIDE SEQUENCE [LARGE SCALE GENOMIC DNA]</scope>
    <source>
        <strain evidence="9">FI11154</strain>
    </source>
</reference>
<evidence type="ECO:0000256" key="2">
    <source>
        <dbReference type="ARBA" id="ARBA00007362"/>
    </source>
</evidence>
<evidence type="ECO:0000256" key="5">
    <source>
        <dbReference type="ARBA" id="ARBA00023136"/>
    </source>
</evidence>
<comment type="subcellular location">
    <subcellularLocation>
        <location evidence="1">Membrane</location>
        <topology evidence="1">Multi-pass membrane protein</topology>
    </subcellularLocation>
</comment>
<feature type="transmembrane region" description="Helical" evidence="6">
    <location>
        <begin position="124"/>
        <end position="142"/>
    </location>
</feature>
<feature type="transmembrane region" description="Helical" evidence="6">
    <location>
        <begin position="30"/>
        <end position="48"/>
    </location>
</feature>
<evidence type="ECO:0000313" key="8">
    <source>
        <dbReference type="EMBL" id="SPL62419.1"/>
    </source>
</evidence>
<keyword evidence="5 6" id="KW-0472">Membrane</keyword>
<sequence>MSVDVAFKRPRGRTHGNSYFGSLRNKRQSLIPIVALVVAILLWGTNWPVMKVGLHHVTPIWFSALRFGTGALTLFAVQAVRGGIHLPERGDFPFIASIGLLQMTAFTVLGALAMTHLPAGRSAILSYTTPLWVAPAAVLFFGQRLSRNSIVGIAVAAVGVAILVNPEAINWSDPVILSSNMMLIVASMCWAACILHLRYFKSPSSAFALAPWQMVASTVVLIPLAWIVEGNFTADNTITFFETTLFVGPIATAFCFVAVNTASSWLPATTMSTAMLGVPVTGVALSILFLGESLTSTLAIGTLAIIAGIILNTIPPNKAPKIEG</sequence>
<dbReference type="RefSeq" id="WP_109366553.1">
    <property type="nucleotide sequence ID" value="NZ_OOFM01000002.1"/>
</dbReference>
<feature type="transmembrane region" description="Helical" evidence="6">
    <location>
        <begin position="175"/>
        <end position="197"/>
    </location>
</feature>
<organism evidence="8 9">
    <name type="scientific">Ochrobactrum soli</name>
    <dbReference type="NCBI Taxonomy" id="2448455"/>
    <lineage>
        <taxon>Bacteria</taxon>
        <taxon>Pseudomonadati</taxon>
        <taxon>Pseudomonadota</taxon>
        <taxon>Alphaproteobacteria</taxon>
        <taxon>Hyphomicrobiales</taxon>
        <taxon>Brucellaceae</taxon>
        <taxon>Brucella/Ochrobactrum group</taxon>
        <taxon>Ochrobactrum</taxon>
    </lineage>
</organism>
<dbReference type="InterPro" id="IPR000620">
    <property type="entry name" value="EamA_dom"/>
</dbReference>
<feature type="transmembrane region" description="Helical" evidence="6">
    <location>
        <begin position="240"/>
        <end position="259"/>
    </location>
</feature>
<dbReference type="InterPro" id="IPR037185">
    <property type="entry name" value="EmrE-like"/>
</dbReference>
<dbReference type="AlphaFoldDB" id="A0A2P9HEA2"/>
<evidence type="ECO:0000313" key="9">
    <source>
        <dbReference type="Proteomes" id="UP000246073"/>
    </source>
</evidence>
<dbReference type="EMBL" id="OOFM01000002">
    <property type="protein sequence ID" value="SPL62419.1"/>
    <property type="molecule type" value="Genomic_DNA"/>
</dbReference>
<dbReference type="InterPro" id="IPR050638">
    <property type="entry name" value="AA-Vitamin_Transporters"/>
</dbReference>
<evidence type="ECO:0000256" key="4">
    <source>
        <dbReference type="ARBA" id="ARBA00022989"/>
    </source>
</evidence>
<evidence type="ECO:0000256" key="6">
    <source>
        <dbReference type="SAM" id="Phobius"/>
    </source>
</evidence>
<evidence type="ECO:0000259" key="7">
    <source>
        <dbReference type="Pfam" id="PF00892"/>
    </source>
</evidence>
<feature type="transmembrane region" description="Helical" evidence="6">
    <location>
        <begin position="296"/>
        <end position="314"/>
    </location>
</feature>
<feature type="domain" description="EamA" evidence="7">
    <location>
        <begin position="32"/>
        <end position="164"/>
    </location>
</feature>
<keyword evidence="3 6" id="KW-0812">Transmembrane</keyword>
<comment type="similarity">
    <text evidence="2">Belongs to the EamA transporter family.</text>
</comment>
<evidence type="ECO:0000256" key="3">
    <source>
        <dbReference type="ARBA" id="ARBA00022692"/>
    </source>
</evidence>
<gene>
    <name evidence="8" type="ORF">OHAE_5487</name>
</gene>
<dbReference type="Proteomes" id="UP000246073">
    <property type="component" value="Unassembled WGS sequence"/>
</dbReference>
<feature type="domain" description="EamA" evidence="7">
    <location>
        <begin position="180"/>
        <end position="313"/>
    </location>
</feature>
<keyword evidence="4 6" id="KW-1133">Transmembrane helix</keyword>
<dbReference type="PANTHER" id="PTHR32322:SF2">
    <property type="entry name" value="EAMA DOMAIN-CONTAINING PROTEIN"/>
    <property type="match status" value="1"/>
</dbReference>
<feature type="transmembrane region" description="Helical" evidence="6">
    <location>
        <begin position="92"/>
        <end position="112"/>
    </location>
</feature>
<dbReference type="Pfam" id="PF00892">
    <property type="entry name" value="EamA"/>
    <property type="match status" value="2"/>
</dbReference>